<evidence type="ECO:0000313" key="3">
    <source>
        <dbReference type="EMBL" id="KAJ5391676.1"/>
    </source>
</evidence>
<comment type="caution">
    <text evidence="3">The sequence shown here is derived from an EMBL/GenBank/DDBJ whole genome shotgun (WGS) entry which is preliminary data.</text>
</comment>
<dbReference type="GeneID" id="81370783"/>
<feature type="signal peptide" evidence="2">
    <location>
        <begin position="1"/>
        <end position="18"/>
    </location>
</feature>
<keyword evidence="2" id="KW-0732">Signal</keyword>
<name>A0A9W9VYL8_9EURO</name>
<keyword evidence="4" id="KW-1185">Reference proteome</keyword>
<feature type="chain" id="PRO_5040864740" evidence="2">
    <location>
        <begin position="19"/>
        <end position="142"/>
    </location>
</feature>
<reference evidence="3" key="1">
    <citation type="submission" date="2022-12" db="EMBL/GenBank/DDBJ databases">
        <authorList>
            <person name="Petersen C."/>
        </authorList>
    </citation>
    <scope>NUCLEOTIDE SEQUENCE</scope>
    <source>
        <strain evidence="3">IBT 29677</strain>
    </source>
</reference>
<dbReference type="RefSeq" id="XP_056487354.1">
    <property type="nucleotide sequence ID" value="XM_056631803.1"/>
</dbReference>
<evidence type="ECO:0000256" key="1">
    <source>
        <dbReference type="SAM" id="MobiDB-lite"/>
    </source>
</evidence>
<dbReference type="Proteomes" id="UP001147747">
    <property type="component" value="Unassembled WGS sequence"/>
</dbReference>
<feature type="region of interest" description="Disordered" evidence="1">
    <location>
        <begin position="39"/>
        <end position="58"/>
    </location>
</feature>
<protein>
    <submittedName>
        <fullName evidence="3">Uncharacterized protein</fullName>
    </submittedName>
</protein>
<dbReference type="OrthoDB" id="4477950at2759"/>
<evidence type="ECO:0000256" key="2">
    <source>
        <dbReference type="SAM" id="SignalP"/>
    </source>
</evidence>
<accession>A0A9W9VYL8</accession>
<evidence type="ECO:0000313" key="4">
    <source>
        <dbReference type="Proteomes" id="UP001147747"/>
    </source>
</evidence>
<gene>
    <name evidence="3" type="ORF">N7509_007166</name>
</gene>
<organism evidence="3 4">
    <name type="scientific">Penicillium cosmopolitanum</name>
    <dbReference type="NCBI Taxonomy" id="1131564"/>
    <lineage>
        <taxon>Eukaryota</taxon>
        <taxon>Fungi</taxon>
        <taxon>Dikarya</taxon>
        <taxon>Ascomycota</taxon>
        <taxon>Pezizomycotina</taxon>
        <taxon>Eurotiomycetes</taxon>
        <taxon>Eurotiomycetidae</taxon>
        <taxon>Eurotiales</taxon>
        <taxon>Aspergillaceae</taxon>
        <taxon>Penicillium</taxon>
    </lineage>
</organism>
<reference evidence="3" key="2">
    <citation type="journal article" date="2023" name="IMA Fungus">
        <title>Comparative genomic study of the Penicillium genus elucidates a diverse pangenome and 15 lateral gene transfer events.</title>
        <authorList>
            <person name="Petersen C."/>
            <person name="Sorensen T."/>
            <person name="Nielsen M.R."/>
            <person name="Sondergaard T.E."/>
            <person name="Sorensen J.L."/>
            <person name="Fitzpatrick D.A."/>
            <person name="Frisvad J.C."/>
            <person name="Nielsen K.L."/>
        </authorList>
    </citation>
    <scope>NUCLEOTIDE SEQUENCE</scope>
    <source>
        <strain evidence="3">IBT 29677</strain>
    </source>
</reference>
<proteinExistence type="predicted"/>
<dbReference type="EMBL" id="JAPZBU010000008">
    <property type="protein sequence ID" value="KAJ5391676.1"/>
    <property type="molecule type" value="Genomic_DNA"/>
</dbReference>
<dbReference type="AlphaFoldDB" id="A0A9W9VYL8"/>
<sequence length="142" mass="15049">MQLTNVLGLCLLAMTANAAVLPRFAGPYHGARISVHVPKNGTAPNNATTTGTATKSKGALTTGVSTVKNGSGRNVPHASHGPQKANIPLNSNIPNHIKHINHCNELCSLESQTCTIAMPDEDEYCNNGYKQCISKCHPSDFE</sequence>